<evidence type="ECO:0000256" key="3">
    <source>
        <dbReference type="ARBA" id="ARBA00022448"/>
    </source>
</evidence>
<dbReference type="EC" id="7.6.2.2" evidence="2"/>
<dbReference type="SMART" id="SM00382">
    <property type="entry name" value="AAA"/>
    <property type="match status" value="1"/>
</dbReference>
<keyword evidence="4" id="KW-1003">Cell membrane</keyword>
<dbReference type="PANTHER" id="PTHR42711">
    <property type="entry name" value="ABC TRANSPORTER ATP-BINDING PROTEIN"/>
    <property type="match status" value="1"/>
</dbReference>
<evidence type="ECO:0000313" key="14">
    <source>
        <dbReference type="Proteomes" id="UP000603227"/>
    </source>
</evidence>
<proteinExistence type="inferred from homology"/>
<keyword evidence="3" id="KW-0813">Transport</keyword>
<evidence type="ECO:0000256" key="4">
    <source>
        <dbReference type="ARBA" id="ARBA00022475"/>
    </source>
</evidence>
<dbReference type="AlphaFoldDB" id="A0A918ZFW1"/>
<organism evidence="13 14">
    <name type="scientific">Streptomyces capitiformicae</name>
    <dbReference type="NCBI Taxonomy" id="2014920"/>
    <lineage>
        <taxon>Bacteria</taxon>
        <taxon>Bacillati</taxon>
        <taxon>Actinomycetota</taxon>
        <taxon>Actinomycetes</taxon>
        <taxon>Kitasatosporales</taxon>
        <taxon>Streptomycetaceae</taxon>
        <taxon>Streptomyces</taxon>
    </lineage>
</organism>
<dbReference type="CDD" id="cd03230">
    <property type="entry name" value="ABC_DR_subfamily_A"/>
    <property type="match status" value="1"/>
</dbReference>
<dbReference type="EMBL" id="BNAT01000033">
    <property type="protein sequence ID" value="GHE49067.1"/>
    <property type="molecule type" value="Genomic_DNA"/>
</dbReference>
<name>A0A918ZFW1_9ACTN</name>
<evidence type="ECO:0000256" key="5">
    <source>
        <dbReference type="ARBA" id="ARBA00022741"/>
    </source>
</evidence>
<dbReference type="InterPro" id="IPR050763">
    <property type="entry name" value="ABC_transporter_ATP-binding"/>
</dbReference>
<dbReference type="GO" id="GO:0005524">
    <property type="term" value="F:ATP binding"/>
    <property type="evidence" value="ECO:0007669"/>
    <property type="project" value="UniProtKB-KW"/>
</dbReference>
<dbReference type="GO" id="GO:0005886">
    <property type="term" value="C:plasma membrane"/>
    <property type="evidence" value="ECO:0007669"/>
    <property type="project" value="UniProtKB-SubCell"/>
</dbReference>
<keyword evidence="7" id="KW-1278">Translocase</keyword>
<comment type="caution">
    <text evidence="13">The sequence shown here is derived from an EMBL/GenBank/DDBJ whole genome shotgun (WGS) entry which is preliminary data.</text>
</comment>
<dbReference type="Gene3D" id="3.40.50.300">
    <property type="entry name" value="P-loop containing nucleotide triphosphate hydrolases"/>
    <property type="match status" value="1"/>
</dbReference>
<evidence type="ECO:0000259" key="12">
    <source>
        <dbReference type="PROSITE" id="PS50893"/>
    </source>
</evidence>
<evidence type="ECO:0000256" key="9">
    <source>
        <dbReference type="ARBA" id="ARBA00023251"/>
    </source>
</evidence>
<reference evidence="13" key="1">
    <citation type="journal article" date="2014" name="Int. J. Syst. Evol. Microbiol.">
        <title>Complete genome sequence of Corynebacterium casei LMG S-19264T (=DSM 44701T), isolated from a smear-ripened cheese.</title>
        <authorList>
            <consortium name="US DOE Joint Genome Institute (JGI-PGF)"/>
            <person name="Walter F."/>
            <person name="Albersmeier A."/>
            <person name="Kalinowski J."/>
            <person name="Ruckert C."/>
        </authorList>
    </citation>
    <scope>NUCLEOTIDE SEQUENCE</scope>
    <source>
        <strain evidence="13">CGMCC 4.7403</strain>
    </source>
</reference>
<keyword evidence="8" id="KW-0472">Membrane</keyword>
<keyword evidence="9" id="KW-0046">Antibiotic resistance</keyword>
<protein>
    <recommendedName>
        <fullName evidence="2">ABC-type xenobiotic transporter</fullName>
        <ecNumber evidence="2">7.6.2.2</ecNumber>
    </recommendedName>
</protein>
<evidence type="ECO:0000313" key="13">
    <source>
        <dbReference type="EMBL" id="GHE49067.1"/>
    </source>
</evidence>
<evidence type="ECO:0000256" key="10">
    <source>
        <dbReference type="ARBA" id="ARBA00049985"/>
    </source>
</evidence>
<dbReference type="InterPro" id="IPR027417">
    <property type="entry name" value="P-loop_NTPase"/>
</dbReference>
<gene>
    <name evidence="13" type="ORF">GCM10017771_70340</name>
</gene>
<evidence type="ECO:0000256" key="8">
    <source>
        <dbReference type="ARBA" id="ARBA00023136"/>
    </source>
</evidence>
<dbReference type="PANTHER" id="PTHR42711:SF16">
    <property type="entry name" value="ABC TRANSPORTER ATP-BINDING PROTEIN"/>
    <property type="match status" value="1"/>
</dbReference>
<keyword evidence="6 13" id="KW-0067">ATP-binding</keyword>
<comment type="similarity">
    <text evidence="10">Belongs to the ABC transporter superfamily. Drug exporter-1 (DrugE1) (TC 3.A.1.105) family.</text>
</comment>
<keyword evidence="14" id="KW-1185">Reference proteome</keyword>
<dbReference type="SUPFAM" id="SSF52540">
    <property type="entry name" value="P-loop containing nucleoside triphosphate hydrolases"/>
    <property type="match status" value="1"/>
</dbReference>
<dbReference type="GO" id="GO:0046677">
    <property type="term" value="P:response to antibiotic"/>
    <property type="evidence" value="ECO:0007669"/>
    <property type="project" value="UniProtKB-KW"/>
</dbReference>
<feature type="region of interest" description="Disordered" evidence="11">
    <location>
        <begin position="1"/>
        <end position="25"/>
    </location>
</feature>
<dbReference type="Pfam" id="PF00005">
    <property type="entry name" value="ABC_tran"/>
    <property type="match status" value="1"/>
</dbReference>
<dbReference type="InterPro" id="IPR003439">
    <property type="entry name" value="ABC_transporter-like_ATP-bd"/>
</dbReference>
<dbReference type="PROSITE" id="PS50893">
    <property type="entry name" value="ABC_TRANSPORTER_2"/>
    <property type="match status" value="1"/>
</dbReference>
<dbReference type="GO" id="GO:0016887">
    <property type="term" value="F:ATP hydrolysis activity"/>
    <property type="evidence" value="ECO:0007669"/>
    <property type="project" value="InterPro"/>
</dbReference>
<evidence type="ECO:0000256" key="1">
    <source>
        <dbReference type="ARBA" id="ARBA00004413"/>
    </source>
</evidence>
<accession>A0A918ZFW1</accession>
<dbReference type="FunFam" id="3.40.50.300:FF:000589">
    <property type="entry name" value="ABC transporter, ATP-binding subunit"/>
    <property type="match status" value="1"/>
</dbReference>
<evidence type="ECO:0000256" key="2">
    <source>
        <dbReference type="ARBA" id="ARBA00012191"/>
    </source>
</evidence>
<dbReference type="InterPro" id="IPR003593">
    <property type="entry name" value="AAA+_ATPase"/>
</dbReference>
<dbReference type="GO" id="GO:0008559">
    <property type="term" value="F:ABC-type xenobiotic transporter activity"/>
    <property type="evidence" value="ECO:0007669"/>
    <property type="project" value="UniProtKB-EC"/>
</dbReference>
<reference evidence="13" key="2">
    <citation type="submission" date="2020-09" db="EMBL/GenBank/DDBJ databases">
        <authorList>
            <person name="Sun Q."/>
            <person name="Zhou Y."/>
        </authorList>
    </citation>
    <scope>NUCLEOTIDE SEQUENCE</scope>
    <source>
        <strain evidence="13">CGMCC 4.7403</strain>
    </source>
</reference>
<feature type="domain" description="ABC transporter" evidence="12">
    <location>
        <begin position="28"/>
        <end position="254"/>
    </location>
</feature>
<evidence type="ECO:0000256" key="7">
    <source>
        <dbReference type="ARBA" id="ARBA00022967"/>
    </source>
</evidence>
<dbReference type="Proteomes" id="UP000603227">
    <property type="component" value="Unassembled WGS sequence"/>
</dbReference>
<evidence type="ECO:0000256" key="6">
    <source>
        <dbReference type="ARBA" id="ARBA00022840"/>
    </source>
</evidence>
<comment type="subcellular location">
    <subcellularLocation>
        <location evidence="1">Cell membrane</location>
        <topology evidence="1">Peripheral membrane protein</topology>
        <orientation evidence="1">Cytoplasmic side</orientation>
    </subcellularLocation>
</comment>
<keyword evidence="5" id="KW-0547">Nucleotide-binding</keyword>
<evidence type="ECO:0000256" key="11">
    <source>
        <dbReference type="SAM" id="MobiDB-lite"/>
    </source>
</evidence>
<sequence length="328" mass="35281">MKDMRKTSVRGGTEVQPRPGPHAMTPAIVAEGVRKRYGELQAVDGVTLTVEAGEFYGLLGPNGAGKTTTLEMLEGVREPDEGRIELFGLSPWPRNPRLLPRIGVQFQASSFFRGLTARESVRLFAALYGRGHRQADAMLERVGLSAVAGVDAERLSGGQAHRLSIACTLAHEPDLVFLDEPTAGLDPQARRNLWDLLRDVNREGRTVVLTTHYLDEAEILCDRVSVMDRGKVLKTGAPAALVRELDSLSHVSVQSGPITADTMRGLLTAAGADVAAVEDDGVSLVVATRTPGPVLTVLAEQGALHGLQVRGATLEDVFLHLTGREYRA</sequence>